<sequence length="152" mass="16737">MLHVESQNHPKDSQGRLACWELASRTLQATGAIYLLAMASRNPDLPEIHLAIDRVHDWLQELEDSALSSDLETRTELTPVVSSLSRVTRHLRQLLEPGATGLLPAAPLLVNDLAAAASVLRHARGNRDARTEFISACCAANVRQISQTREKE</sequence>
<evidence type="ECO:0000313" key="2">
    <source>
        <dbReference type="Proteomes" id="UP000585905"/>
    </source>
</evidence>
<reference evidence="1 2" key="1">
    <citation type="submission" date="2020-07" db="EMBL/GenBank/DDBJ databases">
        <title>Sequencing the genomes of 1000 actinobacteria strains.</title>
        <authorList>
            <person name="Klenk H.-P."/>
        </authorList>
    </citation>
    <scope>NUCLEOTIDE SEQUENCE [LARGE SCALE GENOMIC DNA]</scope>
    <source>
        <strain evidence="1 2">DSM 19663</strain>
    </source>
</reference>
<comment type="caution">
    <text evidence="1">The sequence shown here is derived from an EMBL/GenBank/DDBJ whole genome shotgun (WGS) entry which is preliminary data.</text>
</comment>
<dbReference type="AlphaFoldDB" id="A0A839E6D9"/>
<dbReference type="EMBL" id="JACGWX010000002">
    <property type="protein sequence ID" value="MBA8847360.1"/>
    <property type="molecule type" value="Genomic_DNA"/>
</dbReference>
<evidence type="ECO:0000313" key="1">
    <source>
        <dbReference type="EMBL" id="MBA8847360.1"/>
    </source>
</evidence>
<dbReference type="RefSeq" id="WP_182490216.1">
    <property type="nucleotide sequence ID" value="NZ_BAAAOV010000013.1"/>
</dbReference>
<name>A0A839E6D9_9MICO</name>
<protein>
    <submittedName>
        <fullName evidence="1">Uncharacterized protein</fullName>
    </submittedName>
</protein>
<organism evidence="1 2">
    <name type="scientific">Microcella alkalica</name>
    <dbReference type="NCBI Taxonomy" id="355930"/>
    <lineage>
        <taxon>Bacteria</taxon>
        <taxon>Bacillati</taxon>
        <taxon>Actinomycetota</taxon>
        <taxon>Actinomycetes</taxon>
        <taxon>Micrococcales</taxon>
        <taxon>Microbacteriaceae</taxon>
        <taxon>Microcella</taxon>
    </lineage>
</organism>
<dbReference type="Proteomes" id="UP000585905">
    <property type="component" value="Unassembled WGS sequence"/>
</dbReference>
<keyword evidence="2" id="KW-1185">Reference proteome</keyword>
<proteinExistence type="predicted"/>
<gene>
    <name evidence="1" type="ORF">FHX53_000945</name>
</gene>
<accession>A0A839E6D9</accession>